<gene>
    <name evidence="6" type="ORF">BSL78_12796</name>
</gene>
<dbReference type="InterPro" id="IPR003607">
    <property type="entry name" value="HD/PDEase_dom"/>
</dbReference>
<comment type="similarity">
    <text evidence="1">Belongs to the SAMHD1 family.</text>
</comment>
<dbReference type="InterPro" id="IPR001452">
    <property type="entry name" value="SH3_domain"/>
</dbReference>
<name>A0A2G8KQQ4_STIJA</name>
<feature type="domain" description="SH3" evidence="4">
    <location>
        <begin position="140"/>
        <end position="201"/>
    </location>
</feature>
<dbReference type="PROSITE" id="PS50002">
    <property type="entry name" value="SH3"/>
    <property type="match status" value="1"/>
</dbReference>
<dbReference type="Proteomes" id="UP000230750">
    <property type="component" value="Unassembled WGS sequence"/>
</dbReference>
<dbReference type="GO" id="GO:0006203">
    <property type="term" value="P:dGTP catabolic process"/>
    <property type="evidence" value="ECO:0007669"/>
    <property type="project" value="TreeGrafter"/>
</dbReference>
<dbReference type="OrthoDB" id="9991235at2759"/>
<feature type="domain" description="HD" evidence="5">
    <location>
        <begin position="76"/>
        <end position="229"/>
    </location>
</feature>
<dbReference type="PANTHER" id="PTHR11373">
    <property type="entry name" value="DEOXYNUCLEOSIDE TRIPHOSPHATE TRIPHOSPHOHYDROLASE"/>
    <property type="match status" value="1"/>
</dbReference>
<dbReference type="Gene3D" id="1.10.3210.10">
    <property type="entry name" value="Hypothetical protein af1432"/>
    <property type="match status" value="1"/>
</dbReference>
<feature type="non-terminal residue" evidence="6">
    <location>
        <position position="1"/>
    </location>
</feature>
<keyword evidence="7" id="KW-1185">Reference proteome</keyword>
<dbReference type="AlphaFoldDB" id="A0A2G8KQQ4"/>
<evidence type="ECO:0000313" key="6">
    <source>
        <dbReference type="EMBL" id="PIK50336.1"/>
    </source>
</evidence>
<dbReference type="Pfam" id="PF07653">
    <property type="entry name" value="SH3_2"/>
    <property type="match status" value="1"/>
</dbReference>
<evidence type="ECO:0000259" key="4">
    <source>
        <dbReference type="PROSITE" id="PS50002"/>
    </source>
</evidence>
<reference evidence="6 7" key="1">
    <citation type="journal article" date="2017" name="PLoS Biol.">
        <title>The sea cucumber genome provides insights into morphological evolution and visceral regeneration.</title>
        <authorList>
            <person name="Zhang X."/>
            <person name="Sun L."/>
            <person name="Yuan J."/>
            <person name="Sun Y."/>
            <person name="Gao Y."/>
            <person name="Zhang L."/>
            <person name="Li S."/>
            <person name="Dai H."/>
            <person name="Hamel J.F."/>
            <person name="Liu C."/>
            <person name="Yu Y."/>
            <person name="Liu S."/>
            <person name="Lin W."/>
            <person name="Guo K."/>
            <person name="Jin S."/>
            <person name="Xu P."/>
            <person name="Storey K.B."/>
            <person name="Huan P."/>
            <person name="Zhang T."/>
            <person name="Zhou Y."/>
            <person name="Zhang J."/>
            <person name="Lin C."/>
            <person name="Li X."/>
            <person name="Xing L."/>
            <person name="Huo D."/>
            <person name="Sun M."/>
            <person name="Wang L."/>
            <person name="Mercier A."/>
            <person name="Li F."/>
            <person name="Yang H."/>
            <person name="Xiang J."/>
        </authorList>
    </citation>
    <scope>NUCLEOTIDE SEQUENCE [LARGE SCALE GENOMIC DNA]</scope>
    <source>
        <strain evidence="6">Shaxun</strain>
        <tissue evidence="6">Muscle</tissue>
    </source>
</reference>
<dbReference type="Pfam" id="PF01966">
    <property type="entry name" value="HD"/>
    <property type="match status" value="1"/>
</dbReference>
<dbReference type="GO" id="GO:0008832">
    <property type="term" value="F:dGTPase activity"/>
    <property type="evidence" value="ECO:0007669"/>
    <property type="project" value="TreeGrafter"/>
</dbReference>
<dbReference type="InterPro" id="IPR050135">
    <property type="entry name" value="dGTPase-like"/>
</dbReference>
<dbReference type="CDD" id="cd00174">
    <property type="entry name" value="SH3"/>
    <property type="match status" value="1"/>
</dbReference>
<dbReference type="STRING" id="307972.A0A2G8KQQ4"/>
<organism evidence="6 7">
    <name type="scientific">Stichopus japonicus</name>
    <name type="common">Sea cucumber</name>
    <dbReference type="NCBI Taxonomy" id="307972"/>
    <lineage>
        <taxon>Eukaryota</taxon>
        <taxon>Metazoa</taxon>
        <taxon>Echinodermata</taxon>
        <taxon>Eleutherozoa</taxon>
        <taxon>Echinozoa</taxon>
        <taxon>Holothuroidea</taxon>
        <taxon>Aspidochirotacea</taxon>
        <taxon>Aspidochirotida</taxon>
        <taxon>Stichopodidae</taxon>
        <taxon>Apostichopus</taxon>
    </lineage>
</organism>
<evidence type="ECO:0000256" key="2">
    <source>
        <dbReference type="ARBA" id="ARBA00022443"/>
    </source>
</evidence>
<evidence type="ECO:0000256" key="3">
    <source>
        <dbReference type="PROSITE-ProRule" id="PRU00192"/>
    </source>
</evidence>
<keyword evidence="6" id="KW-0378">Hydrolase</keyword>
<dbReference type="PROSITE" id="PS51831">
    <property type="entry name" value="HD"/>
    <property type="match status" value="1"/>
</dbReference>
<evidence type="ECO:0000313" key="7">
    <source>
        <dbReference type="Proteomes" id="UP000230750"/>
    </source>
</evidence>
<dbReference type="SMART" id="SM00471">
    <property type="entry name" value="HDc"/>
    <property type="match status" value="1"/>
</dbReference>
<dbReference type="PANTHER" id="PTHR11373:SF4">
    <property type="entry name" value="DEOXYNUCLEOSIDE TRIPHOSPHATE TRIPHOSPHOHYDROLASE SAMHD1"/>
    <property type="match status" value="1"/>
</dbReference>
<keyword evidence="2 3" id="KW-0728">SH3 domain</keyword>
<dbReference type="GO" id="GO:0005634">
    <property type="term" value="C:nucleus"/>
    <property type="evidence" value="ECO:0007669"/>
    <property type="project" value="TreeGrafter"/>
</dbReference>
<evidence type="ECO:0000259" key="5">
    <source>
        <dbReference type="PROSITE" id="PS51831"/>
    </source>
</evidence>
<comment type="caution">
    <text evidence="6">The sequence shown here is derived from an EMBL/GenBank/DDBJ whole genome shotgun (WGS) entry which is preliminary data.</text>
</comment>
<dbReference type="EMBL" id="MRZV01000423">
    <property type="protein sequence ID" value="PIK50336.1"/>
    <property type="molecule type" value="Genomic_DNA"/>
</dbReference>
<accession>A0A2G8KQQ4</accession>
<proteinExistence type="inferred from homology"/>
<dbReference type="InterPro" id="IPR006674">
    <property type="entry name" value="HD_domain"/>
</dbReference>
<sequence>DVPTENVTSSPERIDSGTEDDQLLQGTKVFNDSVHGHIEIHPLLVSIIDTPEFQRLRFIKQMGMCYFVYPGASHNRFEHSLGVSYLAGKLARSLQSKQKSLKITKEDILCVEIAGLCHDLGHGPFSHLFDEAFLPKVRPKYKGKVKALRTYTPREGTELPIIKDELLTILKGENQEGFLEVVDEREKKGMVSKEMVEEIWSSRKKDKSYLYEIVANKRNGIDVDKWDYFARDSMHLGIQNNFDWKRYLRFARVLHGPDGSQICTRDKEITNLYEMFHSRYSLHLRACNHRVNKILEAMIVEALIEADKYLQFPGKDGIMKTMSQSIDDMEAYSKLNDHIMWTILCSNDDNLKKSRDLINRILTRDLFVCVGQTQLKKKGSQLFNIKEEDAEKEIFEKLSEEAKKTIKQSDIIVHIAKFNYGMGEKDPVEHVKFYSKCDPNKSVRISEIRQDSMALPREFSERFLRVCVKQRDNEVCRWVREAFKKWCKGKELTAKKPWFEEKKKTKPKSVT</sequence>
<dbReference type="SUPFAM" id="SSF109604">
    <property type="entry name" value="HD-domain/PDEase-like"/>
    <property type="match status" value="1"/>
</dbReference>
<evidence type="ECO:0000256" key="1">
    <source>
        <dbReference type="ARBA" id="ARBA00005776"/>
    </source>
</evidence>
<dbReference type="SMART" id="SM00326">
    <property type="entry name" value="SH3"/>
    <property type="match status" value="1"/>
</dbReference>
<protein>
    <submittedName>
        <fullName evidence="6">Putative deoxynucleoside triphosphate triphosphohydrolase SAMHD1-like</fullName>
    </submittedName>
</protein>
<dbReference type="Gene3D" id="3.30.70.2760">
    <property type="match status" value="1"/>
</dbReference>
<dbReference type="CDD" id="cd00077">
    <property type="entry name" value="HDc"/>
    <property type="match status" value="1"/>
</dbReference>